<dbReference type="EMBL" id="BMJB01000001">
    <property type="protein sequence ID" value="GGA53430.1"/>
    <property type="molecule type" value="Genomic_DNA"/>
</dbReference>
<dbReference type="InterPro" id="IPR017853">
    <property type="entry name" value="GH"/>
</dbReference>
<evidence type="ECO:0000256" key="2">
    <source>
        <dbReference type="ARBA" id="ARBA00022801"/>
    </source>
</evidence>
<proteinExistence type="inferred from homology"/>
<dbReference type="InterPro" id="IPR013783">
    <property type="entry name" value="Ig-like_fold"/>
</dbReference>
<organism evidence="11 12">
    <name type="scientific">Edaphobacter acidisoli</name>
    <dbReference type="NCBI Taxonomy" id="2040573"/>
    <lineage>
        <taxon>Bacteria</taxon>
        <taxon>Pseudomonadati</taxon>
        <taxon>Acidobacteriota</taxon>
        <taxon>Terriglobia</taxon>
        <taxon>Terriglobales</taxon>
        <taxon>Acidobacteriaceae</taxon>
        <taxon>Edaphobacter</taxon>
    </lineage>
</organism>
<evidence type="ECO:0000313" key="12">
    <source>
        <dbReference type="Proteomes" id="UP000648801"/>
    </source>
</evidence>
<evidence type="ECO:0000259" key="10">
    <source>
        <dbReference type="Pfam" id="PF18565"/>
    </source>
</evidence>
<dbReference type="InterPro" id="IPR006102">
    <property type="entry name" value="Ig-like_GH2"/>
</dbReference>
<dbReference type="InterPro" id="IPR023232">
    <property type="entry name" value="Glyco_hydro_2_AS"/>
</dbReference>
<dbReference type="GO" id="GO:0004553">
    <property type="term" value="F:hydrolase activity, hydrolyzing O-glycosyl compounds"/>
    <property type="evidence" value="ECO:0007669"/>
    <property type="project" value="InterPro"/>
</dbReference>
<keyword evidence="3" id="KW-0326">Glycosidase</keyword>
<comment type="caution">
    <text evidence="11">The sequence shown here is derived from an EMBL/GenBank/DDBJ whole genome shotgun (WGS) entry which is preliminary data.</text>
</comment>
<feature type="domain" description="Glycoside hydrolase family 2" evidence="10">
    <location>
        <begin position="716"/>
        <end position="810"/>
    </location>
</feature>
<dbReference type="Gene3D" id="2.60.120.260">
    <property type="entry name" value="Galactose-binding domain-like"/>
    <property type="match status" value="1"/>
</dbReference>
<evidence type="ECO:0000313" key="11">
    <source>
        <dbReference type="EMBL" id="GGA53430.1"/>
    </source>
</evidence>
<dbReference type="Pfam" id="PF16355">
    <property type="entry name" value="DUF4982"/>
    <property type="match status" value="1"/>
</dbReference>
<feature type="domain" description="Glycoside hydrolase family 2 immunoglobulin-like beta-sandwich" evidence="6">
    <location>
        <begin position="183"/>
        <end position="294"/>
    </location>
</feature>
<comment type="similarity">
    <text evidence="1">Belongs to the glycosyl hydrolase 2 family.</text>
</comment>
<evidence type="ECO:0000259" key="8">
    <source>
        <dbReference type="Pfam" id="PF02837"/>
    </source>
</evidence>
<reference evidence="11" key="1">
    <citation type="journal article" date="2014" name="Int. J. Syst. Evol. Microbiol.">
        <title>Complete genome sequence of Corynebacterium casei LMG S-19264T (=DSM 44701T), isolated from a smear-ripened cheese.</title>
        <authorList>
            <consortium name="US DOE Joint Genome Institute (JGI-PGF)"/>
            <person name="Walter F."/>
            <person name="Albersmeier A."/>
            <person name="Kalinowski J."/>
            <person name="Ruckert C."/>
        </authorList>
    </citation>
    <scope>NUCLEOTIDE SEQUENCE</scope>
    <source>
        <strain evidence="11">CGMCC 1.15447</strain>
    </source>
</reference>
<dbReference type="InterPro" id="IPR008979">
    <property type="entry name" value="Galactose-bd-like_sf"/>
</dbReference>
<dbReference type="InterPro" id="IPR051913">
    <property type="entry name" value="GH2_Domain-Containing"/>
</dbReference>
<feature type="domain" description="DUF4982" evidence="9">
    <location>
        <begin position="628"/>
        <end position="681"/>
    </location>
</feature>
<dbReference type="Pfam" id="PF00703">
    <property type="entry name" value="Glyco_hydro_2"/>
    <property type="match status" value="1"/>
</dbReference>
<sequence>MHRRILLLATVLLATSALVAQHSTHPRNIQSFDSGWRFLQSDASNAQQPTFDDSSWQTVTLPHDWAIAGPVDPSNTTGQGGGFFPAGIGWYRKTFEFNPAPDHHTYIVFDGVMANSDVYINGALLGHHPYGYTSFYYDLTPHLHAGSNTIAVRVDDSEQPASRWYPGAGINRQVRLITVSNTHIAQWGTFVTTPAVSAARATIHVRDTIINQSDRSAKISLSITLVAPNGHAVKTFTSPAQTLAPNQTADLTAETSITNPNRWDLGHGALYTAKATLVRDGKAIDNEDVPFGIREFHFDADKGFFLNGVHHKIYGAALHTDAGALGTAVPLAAWQRRLTALRALGVNAIRTAHNPPAPEFLDLADRMGFLVMDEFFDCWTVGKNRYDYHLYFRDWSERDEASAIQRDRNHPSIILWSVGNEIHDTPHPDIAIPILKRLVATAHANDLTRPVTQALFRPNASHDYTDGLADLLDVIGQNYREQEILAAHAQKPTRKIIGTENTHDRNQWVAMRDHPEYSGQFLWTGIDYLGEAGRWPRIGAGSGLLLTTSFPRARAFERQSWWSTAPMVRIARRIVPARRSPTDPGYASPTSNSQQVTPKTPLDPTTRFGPSLLLDWTPKDQSPHIEHVEVYTNADEVELFLNGKSLGAQKLHPDASPITYDVPYASGTLKAIARTNGKIVAEDELRTAGAPARLALSTGLAAAHLTNKPTRETAPTLTPDWNDVAYLTATLEDANGTVIPDSETRVHFTISGPAKIIAVGNGNLYDHDPFHATDRKLYDGNAIAIVRATAPSGKIVVTAAAPGLPPSTITLQATPAKLTSVQRSF</sequence>
<evidence type="ECO:0000256" key="5">
    <source>
        <dbReference type="SAM" id="SignalP"/>
    </source>
</evidence>
<dbReference type="InterPro" id="IPR036156">
    <property type="entry name" value="Beta-gal/glucu_dom_sf"/>
</dbReference>
<keyword evidence="5" id="KW-0732">Signal</keyword>
<keyword evidence="12" id="KW-1185">Reference proteome</keyword>
<evidence type="ECO:0000259" key="9">
    <source>
        <dbReference type="Pfam" id="PF16355"/>
    </source>
</evidence>
<dbReference type="PANTHER" id="PTHR42732:SF1">
    <property type="entry name" value="BETA-MANNOSIDASE"/>
    <property type="match status" value="1"/>
</dbReference>
<gene>
    <name evidence="11" type="ORF">GCM10011507_00620</name>
</gene>
<dbReference type="AlphaFoldDB" id="A0A916RDW4"/>
<evidence type="ECO:0000259" key="7">
    <source>
        <dbReference type="Pfam" id="PF02836"/>
    </source>
</evidence>
<feature type="domain" description="Glycosyl hydrolases family 2 sugar binding" evidence="8">
    <location>
        <begin position="85"/>
        <end position="171"/>
    </location>
</feature>
<dbReference type="Pfam" id="PF02837">
    <property type="entry name" value="Glyco_hydro_2_N"/>
    <property type="match status" value="1"/>
</dbReference>
<dbReference type="InterPro" id="IPR006103">
    <property type="entry name" value="Glyco_hydro_2_cat"/>
</dbReference>
<feature type="domain" description="Glycoside hydrolase family 2 catalytic" evidence="7">
    <location>
        <begin position="301"/>
        <end position="524"/>
    </location>
</feature>
<evidence type="ECO:0000256" key="4">
    <source>
        <dbReference type="SAM" id="MobiDB-lite"/>
    </source>
</evidence>
<feature type="compositionally biased region" description="Polar residues" evidence="4">
    <location>
        <begin position="588"/>
        <end position="598"/>
    </location>
</feature>
<name>A0A916RDW4_9BACT</name>
<dbReference type="Pfam" id="PF18565">
    <property type="entry name" value="Glyco_hydro2_C5"/>
    <property type="match status" value="1"/>
</dbReference>
<dbReference type="GO" id="GO:0005975">
    <property type="term" value="P:carbohydrate metabolic process"/>
    <property type="evidence" value="ECO:0007669"/>
    <property type="project" value="InterPro"/>
</dbReference>
<dbReference type="Gene3D" id="3.20.20.80">
    <property type="entry name" value="Glycosidases"/>
    <property type="match status" value="1"/>
</dbReference>
<dbReference type="Pfam" id="PF02836">
    <property type="entry name" value="Glyco_hydro_2_C"/>
    <property type="match status" value="1"/>
</dbReference>
<dbReference type="InterPro" id="IPR032311">
    <property type="entry name" value="DUF4982"/>
</dbReference>
<dbReference type="Proteomes" id="UP000648801">
    <property type="component" value="Unassembled WGS sequence"/>
</dbReference>
<evidence type="ECO:0000256" key="3">
    <source>
        <dbReference type="ARBA" id="ARBA00023295"/>
    </source>
</evidence>
<dbReference type="SUPFAM" id="SSF49785">
    <property type="entry name" value="Galactose-binding domain-like"/>
    <property type="match status" value="1"/>
</dbReference>
<dbReference type="SUPFAM" id="SSF49303">
    <property type="entry name" value="beta-Galactosidase/glucuronidase domain"/>
    <property type="match status" value="1"/>
</dbReference>
<dbReference type="PANTHER" id="PTHR42732">
    <property type="entry name" value="BETA-GALACTOSIDASE"/>
    <property type="match status" value="1"/>
</dbReference>
<dbReference type="PRINTS" id="PR00132">
    <property type="entry name" value="GLHYDRLASE2"/>
</dbReference>
<evidence type="ECO:0000259" key="6">
    <source>
        <dbReference type="Pfam" id="PF00703"/>
    </source>
</evidence>
<feature type="signal peptide" evidence="5">
    <location>
        <begin position="1"/>
        <end position="20"/>
    </location>
</feature>
<evidence type="ECO:0000256" key="1">
    <source>
        <dbReference type="ARBA" id="ARBA00007401"/>
    </source>
</evidence>
<dbReference type="PROSITE" id="PS00608">
    <property type="entry name" value="GLYCOSYL_HYDROL_F2_2"/>
    <property type="match status" value="1"/>
</dbReference>
<dbReference type="InterPro" id="IPR006104">
    <property type="entry name" value="Glyco_hydro_2_N"/>
</dbReference>
<protein>
    <recommendedName>
        <fullName evidence="13">Glycoside hydrolase family 2</fullName>
    </recommendedName>
</protein>
<dbReference type="RefSeq" id="WP_188757396.1">
    <property type="nucleotide sequence ID" value="NZ_BMJB01000001.1"/>
</dbReference>
<keyword evidence="2" id="KW-0378">Hydrolase</keyword>
<reference evidence="11" key="2">
    <citation type="submission" date="2020-09" db="EMBL/GenBank/DDBJ databases">
        <authorList>
            <person name="Sun Q."/>
            <person name="Zhou Y."/>
        </authorList>
    </citation>
    <scope>NUCLEOTIDE SEQUENCE</scope>
    <source>
        <strain evidence="11">CGMCC 1.15447</strain>
    </source>
</reference>
<feature type="region of interest" description="Disordered" evidence="4">
    <location>
        <begin position="578"/>
        <end position="612"/>
    </location>
</feature>
<dbReference type="InterPro" id="IPR006101">
    <property type="entry name" value="Glyco_hydro_2"/>
</dbReference>
<evidence type="ECO:0008006" key="13">
    <source>
        <dbReference type="Google" id="ProtNLM"/>
    </source>
</evidence>
<accession>A0A916RDW4</accession>
<feature type="chain" id="PRO_5037481494" description="Glycoside hydrolase family 2" evidence="5">
    <location>
        <begin position="21"/>
        <end position="825"/>
    </location>
</feature>
<dbReference type="SUPFAM" id="SSF51445">
    <property type="entry name" value="(Trans)glycosidases"/>
    <property type="match status" value="1"/>
</dbReference>
<dbReference type="Gene3D" id="2.60.40.10">
    <property type="entry name" value="Immunoglobulins"/>
    <property type="match status" value="3"/>
</dbReference>
<dbReference type="InterPro" id="IPR040605">
    <property type="entry name" value="Glyco_hydro2_dom5"/>
</dbReference>